<evidence type="ECO:0000313" key="2">
    <source>
        <dbReference type="EMBL" id="PPQ70849.1"/>
    </source>
</evidence>
<proteinExistence type="predicted"/>
<dbReference type="EMBL" id="NHYD01003887">
    <property type="protein sequence ID" value="PPQ70849.1"/>
    <property type="molecule type" value="Genomic_DNA"/>
</dbReference>
<dbReference type="Pfam" id="PF13391">
    <property type="entry name" value="HNH_2"/>
    <property type="match status" value="1"/>
</dbReference>
<sequence length="341" mass="38265">MTSLPHKLPQRLQHLAHVVSAYDMCLKLEDSLQLAPNNGDDIGKFLIYIRILGYLIHHVPTEIGLDNISQEINSCHDNSTILALGQMYYDHYIMAFQPNRCLTPTPPDDASPPSFDTIQDMINVTFQETPQSYAQAKAYALIRDRYHCVVTGAYDASSVGTIQELRAIFESDPNARLGSTQCAHIFPASTNSSTEPGSAKQEYASTLWAIMHHFGYENLPDELNGSKVHRLENVMTLTPQFHIYFNKLDIWFVATNKLNRYMLESHFPGFLCGYPEFVTFTTSDLENLPVPSPTYLAIHAACAKVAQLSGAAECINKHYQDMEEAMTFDLNGVSADTSEHY</sequence>
<feature type="domain" description="HNH nuclease" evidence="1">
    <location>
        <begin position="148"/>
        <end position="252"/>
    </location>
</feature>
<protein>
    <recommendedName>
        <fullName evidence="1">HNH nuclease domain-containing protein</fullName>
    </recommendedName>
</protein>
<keyword evidence="3" id="KW-1185">Reference proteome</keyword>
<dbReference type="STRING" id="93625.A0A409VX74"/>
<organism evidence="2 3">
    <name type="scientific">Psilocybe cyanescens</name>
    <dbReference type="NCBI Taxonomy" id="93625"/>
    <lineage>
        <taxon>Eukaryota</taxon>
        <taxon>Fungi</taxon>
        <taxon>Dikarya</taxon>
        <taxon>Basidiomycota</taxon>
        <taxon>Agaricomycotina</taxon>
        <taxon>Agaricomycetes</taxon>
        <taxon>Agaricomycetidae</taxon>
        <taxon>Agaricales</taxon>
        <taxon>Agaricineae</taxon>
        <taxon>Strophariaceae</taxon>
        <taxon>Psilocybe</taxon>
    </lineage>
</organism>
<name>A0A409VX74_PSICY</name>
<evidence type="ECO:0000313" key="3">
    <source>
        <dbReference type="Proteomes" id="UP000283269"/>
    </source>
</evidence>
<evidence type="ECO:0000259" key="1">
    <source>
        <dbReference type="Pfam" id="PF13391"/>
    </source>
</evidence>
<dbReference type="InterPro" id="IPR003615">
    <property type="entry name" value="HNH_nuc"/>
</dbReference>
<dbReference type="AlphaFoldDB" id="A0A409VX74"/>
<dbReference type="OrthoDB" id="2104739at2759"/>
<accession>A0A409VX74</accession>
<reference evidence="2 3" key="1">
    <citation type="journal article" date="2018" name="Evol. Lett.">
        <title>Horizontal gene cluster transfer increased hallucinogenic mushroom diversity.</title>
        <authorList>
            <person name="Reynolds H.T."/>
            <person name="Vijayakumar V."/>
            <person name="Gluck-Thaler E."/>
            <person name="Korotkin H.B."/>
            <person name="Matheny P.B."/>
            <person name="Slot J.C."/>
        </authorList>
    </citation>
    <scope>NUCLEOTIDE SEQUENCE [LARGE SCALE GENOMIC DNA]</scope>
    <source>
        <strain evidence="2 3">2631</strain>
    </source>
</reference>
<comment type="caution">
    <text evidence="2">The sequence shown here is derived from an EMBL/GenBank/DDBJ whole genome shotgun (WGS) entry which is preliminary data.</text>
</comment>
<dbReference type="InParanoid" id="A0A409VX74"/>
<dbReference type="Proteomes" id="UP000283269">
    <property type="component" value="Unassembled WGS sequence"/>
</dbReference>
<gene>
    <name evidence="2" type="ORF">CVT25_003949</name>
</gene>